<gene>
    <name evidence="1" type="ORF">H310_01775</name>
</gene>
<dbReference type="VEuPathDB" id="FungiDB:H310_01775"/>
<protein>
    <submittedName>
        <fullName evidence="1">Uncharacterized protein</fullName>
    </submittedName>
</protein>
<sequence length="171" mass="18743">MCTWSKVGYSAVGARTIHVDGANSSHEAALVRRSVPTIPAELCNLSLAARSPSKCQTRTSQFPQVAFSNQTSCWTRQKATRIKSKVRRWEWLGQVSPSEGSDPLTTLKEGKNLLVGLASSGENGCMMSDRSSMRLRIFATGDFVEPFCPNQRVRCSPVPLDSAAFRSFVLT</sequence>
<name>A0A024UL19_9STRA</name>
<evidence type="ECO:0000313" key="1">
    <source>
        <dbReference type="EMBL" id="ETW07146.1"/>
    </source>
</evidence>
<accession>A0A024UL19</accession>
<proteinExistence type="predicted"/>
<organism evidence="1">
    <name type="scientific">Aphanomyces invadans</name>
    <dbReference type="NCBI Taxonomy" id="157072"/>
    <lineage>
        <taxon>Eukaryota</taxon>
        <taxon>Sar</taxon>
        <taxon>Stramenopiles</taxon>
        <taxon>Oomycota</taxon>
        <taxon>Saprolegniomycetes</taxon>
        <taxon>Saprolegniales</taxon>
        <taxon>Verrucalvaceae</taxon>
        <taxon>Aphanomyces</taxon>
    </lineage>
</organism>
<dbReference type="AlphaFoldDB" id="A0A024UL19"/>
<dbReference type="EMBL" id="KI913954">
    <property type="protein sequence ID" value="ETW07146.1"/>
    <property type="molecule type" value="Genomic_DNA"/>
</dbReference>
<reference evidence="1" key="1">
    <citation type="submission" date="2013-12" db="EMBL/GenBank/DDBJ databases">
        <title>The Genome Sequence of Aphanomyces invadans NJM9701.</title>
        <authorList>
            <consortium name="The Broad Institute Genomics Platform"/>
            <person name="Russ C."/>
            <person name="Tyler B."/>
            <person name="van West P."/>
            <person name="Dieguez-Uribeondo J."/>
            <person name="Young S.K."/>
            <person name="Zeng Q."/>
            <person name="Gargeya S."/>
            <person name="Fitzgerald M."/>
            <person name="Abouelleil A."/>
            <person name="Alvarado L."/>
            <person name="Chapman S.B."/>
            <person name="Gainer-Dewar J."/>
            <person name="Goldberg J."/>
            <person name="Griggs A."/>
            <person name="Gujja S."/>
            <person name="Hansen M."/>
            <person name="Howarth C."/>
            <person name="Imamovic A."/>
            <person name="Ireland A."/>
            <person name="Larimer J."/>
            <person name="McCowan C."/>
            <person name="Murphy C."/>
            <person name="Pearson M."/>
            <person name="Poon T.W."/>
            <person name="Priest M."/>
            <person name="Roberts A."/>
            <person name="Saif S."/>
            <person name="Shea T."/>
            <person name="Sykes S."/>
            <person name="Wortman J."/>
            <person name="Nusbaum C."/>
            <person name="Birren B."/>
        </authorList>
    </citation>
    <scope>NUCLEOTIDE SEQUENCE [LARGE SCALE GENOMIC DNA]</scope>
    <source>
        <strain evidence="1">NJM9701</strain>
    </source>
</reference>
<dbReference type="RefSeq" id="XP_008863239.1">
    <property type="nucleotide sequence ID" value="XM_008865017.1"/>
</dbReference>
<dbReference type="GeneID" id="20078825"/>